<keyword evidence="2" id="KW-0012">Acyltransferase</keyword>
<evidence type="ECO:0000256" key="1">
    <source>
        <dbReference type="ARBA" id="ARBA00022679"/>
    </source>
</evidence>
<keyword evidence="5" id="KW-1185">Reference proteome</keyword>
<dbReference type="Pfam" id="PF00583">
    <property type="entry name" value="Acetyltransf_1"/>
    <property type="match status" value="1"/>
</dbReference>
<reference evidence="4" key="1">
    <citation type="submission" date="2021-02" db="EMBL/GenBank/DDBJ databases">
        <authorList>
            <person name="Dougan E. K."/>
            <person name="Rhodes N."/>
            <person name="Thang M."/>
            <person name="Chan C."/>
        </authorList>
    </citation>
    <scope>NUCLEOTIDE SEQUENCE</scope>
</reference>
<dbReference type="SUPFAM" id="SSF55729">
    <property type="entry name" value="Acyl-CoA N-acyltransferases (Nat)"/>
    <property type="match status" value="1"/>
</dbReference>
<keyword evidence="1" id="KW-0808">Transferase</keyword>
<name>A0A813B2G2_9DINO</name>
<protein>
    <recommendedName>
        <fullName evidence="3">N-acetyltransferase domain-containing protein</fullName>
    </recommendedName>
</protein>
<dbReference type="Proteomes" id="UP000601435">
    <property type="component" value="Unassembled WGS sequence"/>
</dbReference>
<dbReference type="AlphaFoldDB" id="A0A813B2G2"/>
<evidence type="ECO:0000256" key="2">
    <source>
        <dbReference type="ARBA" id="ARBA00023315"/>
    </source>
</evidence>
<dbReference type="CDD" id="cd04301">
    <property type="entry name" value="NAT_SF"/>
    <property type="match status" value="1"/>
</dbReference>
<accession>A0A813B2G2</accession>
<dbReference type="PANTHER" id="PTHR43877">
    <property type="entry name" value="AMINOALKYLPHOSPHONATE N-ACETYLTRANSFERASE-RELATED-RELATED"/>
    <property type="match status" value="1"/>
</dbReference>
<dbReference type="Gene3D" id="3.40.630.30">
    <property type="match status" value="1"/>
</dbReference>
<dbReference type="GO" id="GO:0016747">
    <property type="term" value="F:acyltransferase activity, transferring groups other than amino-acyl groups"/>
    <property type="evidence" value="ECO:0007669"/>
    <property type="project" value="InterPro"/>
</dbReference>
<comment type="caution">
    <text evidence="4">The sequence shown here is derived from an EMBL/GenBank/DDBJ whole genome shotgun (WGS) entry which is preliminary data.</text>
</comment>
<dbReference type="InterPro" id="IPR050832">
    <property type="entry name" value="Bact_Acetyltransf"/>
</dbReference>
<feature type="domain" description="N-acetyltransferase" evidence="3">
    <location>
        <begin position="140"/>
        <end position="258"/>
    </location>
</feature>
<dbReference type="InterPro" id="IPR016181">
    <property type="entry name" value="Acyl_CoA_acyltransferase"/>
</dbReference>
<proteinExistence type="predicted"/>
<gene>
    <name evidence="4" type="ORF">SNEC2469_LOCUS29181</name>
</gene>
<feature type="non-terminal residue" evidence="4">
    <location>
        <position position="258"/>
    </location>
</feature>
<evidence type="ECO:0000313" key="5">
    <source>
        <dbReference type="Proteomes" id="UP000601435"/>
    </source>
</evidence>
<dbReference type="PROSITE" id="PS51186">
    <property type="entry name" value="GNAT"/>
    <property type="match status" value="1"/>
</dbReference>
<dbReference type="EMBL" id="CAJNJA010065008">
    <property type="protein sequence ID" value="CAE7884606.1"/>
    <property type="molecule type" value="Genomic_DNA"/>
</dbReference>
<organism evidence="4 5">
    <name type="scientific">Symbiodinium necroappetens</name>
    <dbReference type="NCBI Taxonomy" id="1628268"/>
    <lineage>
        <taxon>Eukaryota</taxon>
        <taxon>Sar</taxon>
        <taxon>Alveolata</taxon>
        <taxon>Dinophyceae</taxon>
        <taxon>Suessiales</taxon>
        <taxon>Symbiodiniaceae</taxon>
        <taxon>Symbiodinium</taxon>
    </lineage>
</organism>
<sequence>MSLSVPAITVPASWKSGSAGFGINCFRNGACVHRGTRSRLGPLPLWGGLAFVVLPASQVCRQHCRRSRGSAKACSNGDDKFLRGKAIMEELRKKAVEDMTRRETPGWEAELMKQFQTDETMQEFDVKEATSMGDVWGASQLLSQQDAAEFEGRNQAESDVNPFLGLGFMRVYSSLSSDAPLTAIATSRDGVLGMAQVKKDGYVQNLVVQPEARRRGVATQIICWCAAKSRLRGARQLWMHVESGNQAALNFYKRLGFE</sequence>
<dbReference type="OrthoDB" id="47374at2759"/>
<evidence type="ECO:0000313" key="4">
    <source>
        <dbReference type="EMBL" id="CAE7884606.1"/>
    </source>
</evidence>
<evidence type="ECO:0000259" key="3">
    <source>
        <dbReference type="PROSITE" id="PS51186"/>
    </source>
</evidence>
<dbReference type="InterPro" id="IPR000182">
    <property type="entry name" value="GNAT_dom"/>
</dbReference>